<comment type="caution">
    <text evidence="1">The sequence shown here is derived from an EMBL/GenBank/DDBJ whole genome shotgun (WGS) entry which is preliminary data.</text>
</comment>
<dbReference type="Gene3D" id="2.60.120.330">
    <property type="entry name" value="B-lactam Antibiotic, Isopenicillin N Synthase, Chain"/>
    <property type="match status" value="1"/>
</dbReference>
<dbReference type="RefSeq" id="XP_056550908.1">
    <property type="nucleotide sequence ID" value="XM_056704948.1"/>
</dbReference>
<organism evidence="1 2">
    <name type="scientific">Penicillium cataractarum</name>
    <dbReference type="NCBI Taxonomy" id="2100454"/>
    <lineage>
        <taxon>Eukaryota</taxon>
        <taxon>Fungi</taxon>
        <taxon>Dikarya</taxon>
        <taxon>Ascomycota</taxon>
        <taxon>Pezizomycotina</taxon>
        <taxon>Eurotiomycetes</taxon>
        <taxon>Eurotiomycetidae</taxon>
        <taxon>Eurotiales</taxon>
        <taxon>Aspergillaceae</taxon>
        <taxon>Penicillium</taxon>
    </lineage>
</organism>
<reference evidence="1" key="2">
    <citation type="journal article" date="2023" name="IMA Fungus">
        <title>Comparative genomic study of the Penicillium genus elucidates a diverse pangenome and 15 lateral gene transfer events.</title>
        <authorList>
            <person name="Petersen C."/>
            <person name="Sorensen T."/>
            <person name="Nielsen M.R."/>
            <person name="Sondergaard T.E."/>
            <person name="Sorensen J.L."/>
            <person name="Fitzpatrick D.A."/>
            <person name="Frisvad J.C."/>
            <person name="Nielsen K.L."/>
        </authorList>
    </citation>
    <scope>NUCLEOTIDE SEQUENCE</scope>
    <source>
        <strain evidence="1">IBT 29864</strain>
    </source>
</reference>
<dbReference type="InterPro" id="IPR027443">
    <property type="entry name" value="IPNS-like_sf"/>
</dbReference>
<dbReference type="SUPFAM" id="SSF51197">
    <property type="entry name" value="Clavaminate synthase-like"/>
    <property type="match status" value="1"/>
</dbReference>
<gene>
    <name evidence="1" type="ORF">N7496_012035</name>
</gene>
<evidence type="ECO:0008006" key="3">
    <source>
        <dbReference type="Google" id="ProtNLM"/>
    </source>
</evidence>
<reference evidence="1" key="1">
    <citation type="submission" date="2022-11" db="EMBL/GenBank/DDBJ databases">
        <authorList>
            <person name="Petersen C."/>
        </authorList>
    </citation>
    <scope>NUCLEOTIDE SEQUENCE</scope>
    <source>
        <strain evidence="1">IBT 29864</strain>
    </source>
</reference>
<dbReference type="GeneID" id="81444127"/>
<sequence length="278" mass="31221">MTPMDQALLRYGVFRLWAPDLKSAHSLELKQKVGNSLFSYLILQQTESIQAREFFQLPIDVKRKTTGYSAFDSELIRGDTPIPKESIYFFRGADIQQNPPPMALRDSINVLHDKWRPLKDTIFSIVSDEILNSSVPLTGTPQLDTESFGINFYDPRQLDNEIAEYNPAHMDTGTLILLIRDDSSHDGLEIADRLSTSKLGSKDIGQEASFHPVPANPDEVLVLVGTRLQRLLGRDKVRACVHRVRGPAPERRQEEEPRLSFTIACAASPPPEVQPSNS</sequence>
<keyword evidence="2" id="KW-1185">Reference proteome</keyword>
<protein>
    <recommendedName>
        <fullName evidence="3">Fe2OG dioxygenase domain-containing protein</fullName>
    </recommendedName>
</protein>
<evidence type="ECO:0000313" key="1">
    <source>
        <dbReference type="EMBL" id="KAJ5359622.1"/>
    </source>
</evidence>
<proteinExistence type="predicted"/>
<accession>A0A9W9UW62</accession>
<name>A0A9W9UW62_9EURO</name>
<evidence type="ECO:0000313" key="2">
    <source>
        <dbReference type="Proteomes" id="UP001147782"/>
    </source>
</evidence>
<dbReference type="AlphaFoldDB" id="A0A9W9UW62"/>
<dbReference type="OrthoDB" id="288590at2759"/>
<dbReference type="Proteomes" id="UP001147782">
    <property type="component" value="Unassembled WGS sequence"/>
</dbReference>
<dbReference type="EMBL" id="JAPZBS010000009">
    <property type="protein sequence ID" value="KAJ5359622.1"/>
    <property type="molecule type" value="Genomic_DNA"/>
</dbReference>